<feature type="compositionally biased region" description="Polar residues" evidence="1">
    <location>
        <begin position="921"/>
        <end position="932"/>
    </location>
</feature>
<accession>A0AAV0BED1</accession>
<feature type="compositionally biased region" description="Polar residues" evidence="1">
    <location>
        <begin position="408"/>
        <end position="433"/>
    </location>
</feature>
<comment type="caution">
    <text evidence="2">The sequence shown here is derived from an EMBL/GenBank/DDBJ whole genome shotgun (WGS) entry which is preliminary data.</text>
</comment>
<feature type="region of interest" description="Disordered" evidence="1">
    <location>
        <begin position="674"/>
        <end position="700"/>
    </location>
</feature>
<feature type="region of interest" description="Disordered" evidence="1">
    <location>
        <begin position="913"/>
        <end position="938"/>
    </location>
</feature>
<proteinExistence type="predicted"/>
<keyword evidence="3" id="KW-1185">Reference proteome</keyword>
<organism evidence="2 3">
    <name type="scientific">Phakopsora pachyrhizi</name>
    <name type="common">Asian soybean rust disease fungus</name>
    <dbReference type="NCBI Taxonomy" id="170000"/>
    <lineage>
        <taxon>Eukaryota</taxon>
        <taxon>Fungi</taxon>
        <taxon>Dikarya</taxon>
        <taxon>Basidiomycota</taxon>
        <taxon>Pucciniomycotina</taxon>
        <taxon>Pucciniomycetes</taxon>
        <taxon>Pucciniales</taxon>
        <taxon>Phakopsoraceae</taxon>
        <taxon>Phakopsora</taxon>
    </lineage>
</organism>
<feature type="region of interest" description="Disordered" evidence="1">
    <location>
        <begin position="402"/>
        <end position="445"/>
    </location>
</feature>
<feature type="compositionally biased region" description="Polar residues" evidence="1">
    <location>
        <begin position="19"/>
        <end position="36"/>
    </location>
</feature>
<protein>
    <recommendedName>
        <fullName evidence="4">CNH domain-containing protein</fullName>
    </recommendedName>
</protein>
<dbReference type="Proteomes" id="UP001153365">
    <property type="component" value="Unassembled WGS sequence"/>
</dbReference>
<evidence type="ECO:0000313" key="2">
    <source>
        <dbReference type="EMBL" id="CAH7684274.1"/>
    </source>
</evidence>
<feature type="region of interest" description="Disordered" evidence="1">
    <location>
        <begin position="575"/>
        <end position="603"/>
    </location>
</feature>
<name>A0AAV0BED1_PHAPC</name>
<feature type="region of interest" description="Disordered" evidence="1">
    <location>
        <begin position="1"/>
        <end position="57"/>
    </location>
</feature>
<gene>
    <name evidence="2" type="ORF">PPACK8108_LOCUS18359</name>
</gene>
<evidence type="ECO:0000256" key="1">
    <source>
        <dbReference type="SAM" id="MobiDB-lite"/>
    </source>
</evidence>
<dbReference type="AlphaFoldDB" id="A0AAV0BED1"/>
<sequence>MDSGNTLTTQEISADPRTDSQSTRSNCRSPSNQFQPSGHDDCNPGSYPISSDKDQLPSYSELRAQEGHRFGRWRGWIEKRAVEREEERNLQRREAELQGRTYGTSWDLPNCQSTIESHNASPNDSEDNYTSTPVYRKPSIISARNENEAFQTGHNPLNHTFTGQSPGLGSSAGLHVEPGPGAVRLTPSTSIYNIGSRFLPQFPSQPLCAIPLPTRANSRIRTGHSIERFLLIGTINGLYVCDLFPSLSNTVKTDLIFSSDSRIYQIWEGLAVHQLEVALEDFQLESNVDGQSHGANPNITPGIVIALTSQNHGSTLNSSSETASKSVKMWPLQSLINLVKFRAFSQSSECLDLREKAPSNKRLSGITGGVSALAGLKSMFEKGKYKAESTFSEIQSSTSYHLEKSESHGSFNGSIKNPRSASTPTRCSPQRGNSISSPVLPSSSSQTHLELPLQWAKQNTSIDLPRINADGPILFIKLCNSPTPGFNPIRDEIDQKNIEPLPVGLRSRSRPSSSHRDDLGNNYSGWWYLIIATKHFVFVLESQPSQQRTWHLRAEMSAPFTPKAANLVLSEFSKHNGNRGSSSASVANPRPQPAGKRNESPQRGAGEISIFLTMKEYSVAVCLSDLSVRELDLPGSLTTSQTANSGMPRYVTKRLGAGSLNGLPSLDSLSETRLSRTASVHDSDPSSEHILSSRKPKDGAFSMSREDGFLVESRRLSRQMNDRKWIGCEELTLPITHNQSISSFNSEKTGPTARSVYLVTRGYMTYVVLCPLGVETRTKKSYRLSEPISEGYNYSLGPTPSSTLLKPIHTFTWRAIPVRVQAYIVPKPPQWSDRSLEESKNSSKKNEIFCCLTAFTTSGVEVQEGFISLNFARAMWKRQSGKDEEKLHGSFFIPASQYLSLKKDQDYSEQLRSTFEESKTPNKLSFSTTPKSTLMDDGEELSDSSSYDYSASIGFLCASSPSFIKSGCSQDDKVKMDYPESSKGSFFWKEAVGEWKIMYVFNGTELP</sequence>
<feature type="region of interest" description="Disordered" evidence="1">
    <location>
        <begin position="490"/>
        <end position="516"/>
    </location>
</feature>
<dbReference type="EMBL" id="CALTRL010005290">
    <property type="protein sequence ID" value="CAH7684274.1"/>
    <property type="molecule type" value="Genomic_DNA"/>
</dbReference>
<feature type="compositionally biased region" description="Polar residues" evidence="1">
    <location>
        <begin position="1"/>
        <end position="12"/>
    </location>
</feature>
<evidence type="ECO:0008006" key="4">
    <source>
        <dbReference type="Google" id="ProtNLM"/>
    </source>
</evidence>
<feature type="compositionally biased region" description="Low complexity" evidence="1">
    <location>
        <begin position="434"/>
        <end position="445"/>
    </location>
</feature>
<reference evidence="2" key="1">
    <citation type="submission" date="2022-06" db="EMBL/GenBank/DDBJ databases">
        <authorList>
            <consortium name="SYNGENTA / RWTH Aachen University"/>
        </authorList>
    </citation>
    <scope>NUCLEOTIDE SEQUENCE</scope>
</reference>
<evidence type="ECO:0000313" key="3">
    <source>
        <dbReference type="Proteomes" id="UP001153365"/>
    </source>
</evidence>